<dbReference type="EMBL" id="KV419398">
    <property type="protein sequence ID" value="KZS96958.1"/>
    <property type="molecule type" value="Genomic_DNA"/>
</dbReference>
<keyword evidence="1" id="KW-0472">Membrane</keyword>
<sequence length="397" mass="43950">MSTLSETHATFAKALDLPLDTPSEKIAEQFNTVVAKLDHEKVERAMKSTFDSKEFKDFIEAEIRELAKHTLDVKKRFETIRNDLDLFDGKKYKKKDGSDVETLKPGWEALYNTYLSLVKSSTDEARELKALCDEYVEMIVPMAKDKGSSLDDLIKYAEDYRDRTQVHGTKAQWYATEFEKLRLGVEAYPNKIDLAIGDAEAGLDEQIKVVKKKISDVELKIAEQNAFISRCELTEKAAGGAAIGSVILGNVFPVLAPLAGLVLLGSLLSIAGAEIAMAIKKAQLNTSLSELSSLKRDLFNLECKQKELAALKSKLQGSKGDIQFIAQKIGALANFWHAVFSDAELVLKKLKLAKTNASEFTVRQALGTRMAGDIYISMSDVLGLYAGQLNELNPEKK</sequence>
<protein>
    <submittedName>
        <fullName evidence="2">Uncharacterized protein</fullName>
    </submittedName>
</protein>
<dbReference type="AlphaFoldDB" id="A0A164YIS9"/>
<name>A0A164YIS9_9AGAM</name>
<keyword evidence="1" id="KW-0812">Transmembrane</keyword>
<reference evidence="2 3" key="1">
    <citation type="journal article" date="2016" name="Mol. Biol. Evol.">
        <title>Comparative Genomics of Early-Diverging Mushroom-Forming Fungi Provides Insights into the Origins of Lignocellulose Decay Capabilities.</title>
        <authorList>
            <person name="Nagy L.G."/>
            <person name="Riley R."/>
            <person name="Tritt A."/>
            <person name="Adam C."/>
            <person name="Daum C."/>
            <person name="Floudas D."/>
            <person name="Sun H."/>
            <person name="Yadav J.S."/>
            <person name="Pangilinan J."/>
            <person name="Larsson K.H."/>
            <person name="Matsuura K."/>
            <person name="Barry K."/>
            <person name="Labutti K."/>
            <person name="Kuo R."/>
            <person name="Ohm R.A."/>
            <person name="Bhattacharya S.S."/>
            <person name="Shirouzu T."/>
            <person name="Yoshinaga Y."/>
            <person name="Martin F.M."/>
            <person name="Grigoriev I.V."/>
            <person name="Hibbett D.S."/>
        </authorList>
    </citation>
    <scope>NUCLEOTIDE SEQUENCE [LARGE SCALE GENOMIC DNA]</scope>
    <source>
        <strain evidence="2 3">HHB9708</strain>
    </source>
</reference>
<dbReference type="Proteomes" id="UP000076722">
    <property type="component" value="Unassembled WGS sequence"/>
</dbReference>
<evidence type="ECO:0000313" key="3">
    <source>
        <dbReference type="Proteomes" id="UP000076722"/>
    </source>
</evidence>
<gene>
    <name evidence="2" type="ORF">SISNIDRAFT_450741</name>
</gene>
<organism evidence="2 3">
    <name type="scientific">Sistotremastrum niveocremeum HHB9708</name>
    <dbReference type="NCBI Taxonomy" id="1314777"/>
    <lineage>
        <taxon>Eukaryota</taxon>
        <taxon>Fungi</taxon>
        <taxon>Dikarya</taxon>
        <taxon>Basidiomycota</taxon>
        <taxon>Agaricomycotina</taxon>
        <taxon>Agaricomycetes</taxon>
        <taxon>Sistotremastrales</taxon>
        <taxon>Sistotremastraceae</taxon>
        <taxon>Sertulicium</taxon>
        <taxon>Sertulicium niveocremeum</taxon>
    </lineage>
</organism>
<keyword evidence="1" id="KW-1133">Transmembrane helix</keyword>
<proteinExistence type="predicted"/>
<feature type="transmembrane region" description="Helical" evidence="1">
    <location>
        <begin position="254"/>
        <end position="279"/>
    </location>
</feature>
<keyword evidence="3" id="KW-1185">Reference proteome</keyword>
<dbReference type="Gene3D" id="1.20.1170.10">
    <property type="match status" value="1"/>
</dbReference>
<evidence type="ECO:0000313" key="2">
    <source>
        <dbReference type="EMBL" id="KZS96958.1"/>
    </source>
</evidence>
<accession>A0A164YIS9</accession>
<evidence type="ECO:0000256" key="1">
    <source>
        <dbReference type="SAM" id="Phobius"/>
    </source>
</evidence>